<keyword evidence="2" id="KW-0812">Transmembrane</keyword>
<feature type="region of interest" description="Disordered" evidence="1">
    <location>
        <begin position="58"/>
        <end position="103"/>
    </location>
</feature>
<organism evidence="3 4">
    <name type="scientific">Pseudonocardia benzenivorans</name>
    <dbReference type="NCBI Taxonomy" id="228005"/>
    <lineage>
        <taxon>Bacteria</taxon>
        <taxon>Bacillati</taxon>
        <taxon>Actinomycetota</taxon>
        <taxon>Actinomycetes</taxon>
        <taxon>Pseudonocardiales</taxon>
        <taxon>Pseudonocardiaceae</taxon>
        <taxon>Pseudonocardia</taxon>
    </lineage>
</organism>
<dbReference type="Proteomes" id="UP001597182">
    <property type="component" value="Unassembled WGS sequence"/>
</dbReference>
<comment type="caution">
    <text evidence="3">The sequence shown here is derived from an EMBL/GenBank/DDBJ whole genome shotgun (WGS) entry which is preliminary data.</text>
</comment>
<evidence type="ECO:0000256" key="1">
    <source>
        <dbReference type="SAM" id="MobiDB-lite"/>
    </source>
</evidence>
<evidence type="ECO:0000313" key="3">
    <source>
        <dbReference type="EMBL" id="MFD1236883.1"/>
    </source>
</evidence>
<proteinExistence type="predicted"/>
<dbReference type="RefSeq" id="WP_013677721.1">
    <property type="nucleotide sequence ID" value="NZ_BAABKS010000012.1"/>
</dbReference>
<name>A0ABW3VPJ0_9PSEU</name>
<feature type="compositionally biased region" description="Low complexity" evidence="1">
    <location>
        <begin position="65"/>
        <end position="76"/>
    </location>
</feature>
<keyword evidence="2" id="KW-1133">Transmembrane helix</keyword>
<sequence>MSTQTLSRPAGRPEAERATTITALTAVGLAAAGAITGLVIALTHDTSPAEPLPMATVVAAGHQNPGRPAAHPGRAPQSSHRTDQGHDDAVRPMTTLQLPHPAI</sequence>
<keyword evidence="4" id="KW-1185">Reference proteome</keyword>
<gene>
    <name evidence="3" type="ORF">ACFQ34_26645</name>
</gene>
<feature type="transmembrane region" description="Helical" evidence="2">
    <location>
        <begin position="21"/>
        <end position="42"/>
    </location>
</feature>
<feature type="compositionally biased region" description="Basic and acidic residues" evidence="1">
    <location>
        <begin position="80"/>
        <end position="90"/>
    </location>
</feature>
<evidence type="ECO:0000256" key="2">
    <source>
        <dbReference type="SAM" id="Phobius"/>
    </source>
</evidence>
<evidence type="ECO:0000313" key="4">
    <source>
        <dbReference type="Proteomes" id="UP001597182"/>
    </source>
</evidence>
<dbReference type="EMBL" id="JBHTMB010000247">
    <property type="protein sequence ID" value="MFD1236883.1"/>
    <property type="molecule type" value="Genomic_DNA"/>
</dbReference>
<accession>A0ABW3VPJ0</accession>
<reference evidence="4" key="1">
    <citation type="journal article" date="2019" name="Int. J. Syst. Evol. Microbiol.">
        <title>The Global Catalogue of Microorganisms (GCM) 10K type strain sequencing project: providing services to taxonomists for standard genome sequencing and annotation.</title>
        <authorList>
            <consortium name="The Broad Institute Genomics Platform"/>
            <consortium name="The Broad Institute Genome Sequencing Center for Infectious Disease"/>
            <person name="Wu L."/>
            <person name="Ma J."/>
        </authorList>
    </citation>
    <scope>NUCLEOTIDE SEQUENCE [LARGE SCALE GENOMIC DNA]</scope>
    <source>
        <strain evidence="4">CCUG 49018</strain>
    </source>
</reference>
<protein>
    <submittedName>
        <fullName evidence="3">Uncharacterized protein</fullName>
    </submittedName>
</protein>
<keyword evidence="2" id="KW-0472">Membrane</keyword>